<proteinExistence type="predicted"/>
<evidence type="ECO:0000313" key="1">
    <source>
        <dbReference type="EMBL" id="KIM61523.1"/>
    </source>
</evidence>
<dbReference type="Proteomes" id="UP000053989">
    <property type="component" value="Unassembled WGS sequence"/>
</dbReference>
<dbReference type="AlphaFoldDB" id="A0A0C2ZIS1"/>
<keyword evidence="2" id="KW-1185">Reference proteome</keyword>
<reference evidence="1 2" key="1">
    <citation type="submission" date="2014-04" db="EMBL/GenBank/DDBJ databases">
        <authorList>
            <consortium name="DOE Joint Genome Institute"/>
            <person name="Kuo A."/>
            <person name="Kohler A."/>
            <person name="Nagy L.G."/>
            <person name="Floudas D."/>
            <person name="Copeland A."/>
            <person name="Barry K.W."/>
            <person name="Cichocki N."/>
            <person name="Veneault-Fourrey C."/>
            <person name="LaButti K."/>
            <person name="Lindquist E.A."/>
            <person name="Lipzen A."/>
            <person name="Lundell T."/>
            <person name="Morin E."/>
            <person name="Murat C."/>
            <person name="Sun H."/>
            <person name="Tunlid A."/>
            <person name="Henrissat B."/>
            <person name="Grigoriev I.V."/>
            <person name="Hibbett D.S."/>
            <person name="Martin F."/>
            <person name="Nordberg H.P."/>
            <person name="Cantor M.N."/>
            <person name="Hua S.X."/>
        </authorList>
    </citation>
    <scope>NUCLEOTIDE SEQUENCE [LARGE SCALE GENOMIC DNA]</scope>
    <source>
        <strain evidence="1 2">Foug A</strain>
    </source>
</reference>
<accession>A0A0C2ZIS1</accession>
<evidence type="ECO:0000313" key="2">
    <source>
        <dbReference type="Proteomes" id="UP000053989"/>
    </source>
</evidence>
<gene>
    <name evidence="1" type="ORF">SCLCIDRAFT_875248</name>
</gene>
<protein>
    <submittedName>
        <fullName evidence="1">Uncharacterized protein</fullName>
    </submittedName>
</protein>
<name>A0A0C2ZIS1_9AGAM</name>
<organism evidence="1 2">
    <name type="scientific">Scleroderma citrinum Foug A</name>
    <dbReference type="NCBI Taxonomy" id="1036808"/>
    <lineage>
        <taxon>Eukaryota</taxon>
        <taxon>Fungi</taxon>
        <taxon>Dikarya</taxon>
        <taxon>Basidiomycota</taxon>
        <taxon>Agaricomycotina</taxon>
        <taxon>Agaricomycetes</taxon>
        <taxon>Agaricomycetidae</taxon>
        <taxon>Boletales</taxon>
        <taxon>Sclerodermatineae</taxon>
        <taxon>Sclerodermataceae</taxon>
        <taxon>Scleroderma</taxon>
    </lineage>
</organism>
<dbReference type="EMBL" id="KN822051">
    <property type="protein sequence ID" value="KIM61523.1"/>
    <property type="molecule type" value="Genomic_DNA"/>
</dbReference>
<dbReference type="HOGENOM" id="CLU_3051753_0_0_1"/>
<sequence length="54" mass="6427">MYGFPAYTKSHSLKSWHCFRGHIPSILFVEIVKFNVGLCFESSALLRYLFRWQN</sequence>
<dbReference type="InParanoid" id="A0A0C2ZIS1"/>
<reference evidence="2" key="2">
    <citation type="submission" date="2015-01" db="EMBL/GenBank/DDBJ databases">
        <title>Evolutionary Origins and Diversification of the Mycorrhizal Mutualists.</title>
        <authorList>
            <consortium name="DOE Joint Genome Institute"/>
            <consortium name="Mycorrhizal Genomics Consortium"/>
            <person name="Kohler A."/>
            <person name="Kuo A."/>
            <person name="Nagy L.G."/>
            <person name="Floudas D."/>
            <person name="Copeland A."/>
            <person name="Barry K.W."/>
            <person name="Cichocki N."/>
            <person name="Veneault-Fourrey C."/>
            <person name="LaButti K."/>
            <person name="Lindquist E.A."/>
            <person name="Lipzen A."/>
            <person name="Lundell T."/>
            <person name="Morin E."/>
            <person name="Murat C."/>
            <person name="Riley R."/>
            <person name="Ohm R."/>
            <person name="Sun H."/>
            <person name="Tunlid A."/>
            <person name="Henrissat B."/>
            <person name="Grigoriev I.V."/>
            <person name="Hibbett D.S."/>
            <person name="Martin F."/>
        </authorList>
    </citation>
    <scope>NUCLEOTIDE SEQUENCE [LARGE SCALE GENOMIC DNA]</scope>
    <source>
        <strain evidence="2">Foug A</strain>
    </source>
</reference>